<dbReference type="EMBL" id="CARXXK010000002">
    <property type="protein sequence ID" value="CAI6355927.1"/>
    <property type="molecule type" value="Genomic_DNA"/>
</dbReference>
<comment type="caution">
    <text evidence="1">The sequence shown here is derived from an EMBL/GenBank/DDBJ whole genome shotgun (WGS) entry which is preliminary data.</text>
</comment>
<reference evidence="1 2" key="1">
    <citation type="submission" date="2023-01" db="EMBL/GenBank/DDBJ databases">
        <authorList>
            <person name="Whitehead M."/>
        </authorList>
    </citation>
    <scope>NUCLEOTIDE SEQUENCE [LARGE SCALE GENOMIC DNA]</scope>
</reference>
<evidence type="ECO:0000313" key="2">
    <source>
        <dbReference type="Proteomes" id="UP001160148"/>
    </source>
</evidence>
<gene>
    <name evidence="1" type="ORF">MEUPH1_LOCUS11725</name>
</gene>
<dbReference type="Pfam" id="PF03564">
    <property type="entry name" value="DUF1759"/>
    <property type="match status" value="1"/>
</dbReference>
<proteinExistence type="predicted"/>
<protein>
    <submittedName>
        <fullName evidence="1">Uncharacterized protein</fullName>
    </submittedName>
</protein>
<keyword evidence="2" id="KW-1185">Reference proteome</keyword>
<name>A0AAV0WJE2_9HEMI</name>
<sequence length="103" mass="11784">MAGGHIHALCSMPSITKVSSSILRSHQNGINSHLRALTALKLPVERWDAIIIHLMVEKLDVESHRLWESSRSSASLPLIQEYLSFLNQQCNPKLHKEYVHFMR</sequence>
<organism evidence="1 2">
    <name type="scientific">Macrosiphum euphorbiae</name>
    <name type="common">potato aphid</name>
    <dbReference type="NCBI Taxonomy" id="13131"/>
    <lineage>
        <taxon>Eukaryota</taxon>
        <taxon>Metazoa</taxon>
        <taxon>Ecdysozoa</taxon>
        <taxon>Arthropoda</taxon>
        <taxon>Hexapoda</taxon>
        <taxon>Insecta</taxon>
        <taxon>Pterygota</taxon>
        <taxon>Neoptera</taxon>
        <taxon>Paraneoptera</taxon>
        <taxon>Hemiptera</taxon>
        <taxon>Sternorrhyncha</taxon>
        <taxon>Aphidomorpha</taxon>
        <taxon>Aphidoidea</taxon>
        <taxon>Aphididae</taxon>
        <taxon>Macrosiphini</taxon>
        <taxon>Macrosiphum</taxon>
    </lineage>
</organism>
<dbReference type="InterPro" id="IPR005312">
    <property type="entry name" value="DUF1759"/>
</dbReference>
<dbReference type="Proteomes" id="UP001160148">
    <property type="component" value="Unassembled WGS sequence"/>
</dbReference>
<dbReference type="AlphaFoldDB" id="A0AAV0WJE2"/>
<accession>A0AAV0WJE2</accession>
<evidence type="ECO:0000313" key="1">
    <source>
        <dbReference type="EMBL" id="CAI6355927.1"/>
    </source>
</evidence>